<dbReference type="Proteomes" id="UP000053237">
    <property type="component" value="Unassembled WGS sequence"/>
</dbReference>
<dbReference type="PROSITE" id="PS51257">
    <property type="entry name" value="PROKAR_LIPOPROTEIN"/>
    <property type="match status" value="1"/>
</dbReference>
<name>A0A024FVG8_9STRA</name>
<proteinExistence type="predicted"/>
<sequence>MIIRLISTSSSSLLSCYTWLRFPRLARLIKMYRMHFIYSSRSTIHRDQATFIRLSSYLNLSCCTRNEADTCTTLSVAPNFFGINFGQCNHKYGKCVETIDKWYAMLMKSTIVCSPASSSCLQLRFLLLDYKVAAHGIPYHNMSEGRILDEKKNQISSIRMF</sequence>
<accession>A0A024FVG8</accession>
<dbReference type="EMBL" id="CAIX01000554">
    <property type="protein sequence ID" value="CCI11120.1"/>
    <property type="molecule type" value="Genomic_DNA"/>
</dbReference>
<keyword evidence="2" id="KW-1185">Reference proteome</keyword>
<organism evidence="1 2">
    <name type="scientific">Albugo candida</name>
    <dbReference type="NCBI Taxonomy" id="65357"/>
    <lineage>
        <taxon>Eukaryota</taxon>
        <taxon>Sar</taxon>
        <taxon>Stramenopiles</taxon>
        <taxon>Oomycota</taxon>
        <taxon>Peronosporomycetes</taxon>
        <taxon>Albuginales</taxon>
        <taxon>Albuginaceae</taxon>
        <taxon>Albugo</taxon>
    </lineage>
</organism>
<evidence type="ECO:0000313" key="2">
    <source>
        <dbReference type="Proteomes" id="UP000053237"/>
    </source>
</evidence>
<evidence type="ECO:0000313" key="1">
    <source>
        <dbReference type="EMBL" id="CCI11120.1"/>
    </source>
</evidence>
<reference evidence="1 2" key="1">
    <citation type="submission" date="2012-05" db="EMBL/GenBank/DDBJ databases">
        <title>Recombination and specialization in a pathogen metapopulation.</title>
        <authorList>
            <person name="Gardiner A."/>
            <person name="Kemen E."/>
            <person name="Schultz-Larsen T."/>
            <person name="MacLean D."/>
            <person name="Van Oosterhout C."/>
            <person name="Jones J.D.G."/>
        </authorList>
    </citation>
    <scope>NUCLEOTIDE SEQUENCE [LARGE SCALE GENOMIC DNA]</scope>
    <source>
        <strain evidence="1 2">Ac Nc2</strain>
    </source>
</reference>
<protein>
    <submittedName>
        <fullName evidence="1">Uncharacterized protein</fullName>
    </submittedName>
</protein>
<gene>
    <name evidence="1" type="ORF">BN9_124110</name>
</gene>
<dbReference type="InParanoid" id="A0A024FVG8"/>
<comment type="caution">
    <text evidence="1">The sequence shown here is derived from an EMBL/GenBank/DDBJ whole genome shotgun (WGS) entry which is preliminary data.</text>
</comment>
<dbReference type="AlphaFoldDB" id="A0A024FVG8"/>